<dbReference type="Pfam" id="PF08241">
    <property type="entry name" value="Methyltransf_11"/>
    <property type="match status" value="1"/>
</dbReference>
<dbReference type="GO" id="GO:0061542">
    <property type="term" value="F:3-demethylubiquinol 3-O-methyltransferase activity"/>
    <property type="evidence" value="ECO:0007669"/>
    <property type="project" value="UniProtKB-EC"/>
</dbReference>
<dbReference type="RefSeq" id="WP_243319447.1">
    <property type="nucleotide sequence ID" value="NZ_JALGCL010000001.1"/>
</dbReference>
<dbReference type="NCBIfam" id="TIGR01983">
    <property type="entry name" value="UbiG"/>
    <property type="match status" value="1"/>
</dbReference>
<feature type="binding site" evidence="5">
    <location>
        <position position="79"/>
    </location>
    <ligand>
        <name>S-adenosyl-L-methionine</name>
        <dbReference type="ChEBI" id="CHEBI:59789"/>
    </ligand>
</feature>
<dbReference type="EC" id="2.1.1.64" evidence="5"/>
<comment type="caution">
    <text evidence="7">The sequence shown here is derived from an EMBL/GenBank/DDBJ whole genome shotgun (WGS) entry which is preliminary data.</text>
</comment>
<comment type="similarity">
    <text evidence="5">Belongs to the methyltransferase superfamily. UbiG/COQ3 family.</text>
</comment>
<keyword evidence="8" id="KW-1185">Reference proteome</keyword>
<comment type="pathway">
    <text evidence="5">Cofactor biosynthesis; ubiquinone biosynthesis.</text>
</comment>
<evidence type="ECO:0000256" key="1">
    <source>
        <dbReference type="ARBA" id="ARBA00022603"/>
    </source>
</evidence>
<organism evidence="7 8">
    <name type="scientific">Cognatiluteimonas sedimenti</name>
    <dbReference type="NCBI Taxonomy" id="2927791"/>
    <lineage>
        <taxon>Bacteria</taxon>
        <taxon>Pseudomonadati</taxon>
        <taxon>Pseudomonadota</taxon>
        <taxon>Gammaproteobacteria</taxon>
        <taxon>Lysobacterales</taxon>
        <taxon>Lysobacteraceae</taxon>
        <taxon>Cognatiluteimonas</taxon>
    </lineage>
</organism>
<evidence type="ECO:0000256" key="3">
    <source>
        <dbReference type="ARBA" id="ARBA00022688"/>
    </source>
</evidence>
<feature type="binding site" evidence="5">
    <location>
        <position position="58"/>
    </location>
    <ligand>
        <name>S-adenosyl-L-methionine</name>
        <dbReference type="ChEBI" id="CHEBI:59789"/>
    </ligand>
</feature>
<dbReference type="InterPro" id="IPR029063">
    <property type="entry name" value="SAM-dependent_MTases_sf"/>
</dbReference>
<proteinExistence type="inferred from homology"/>
<protein>
    <recommendedName>
        <fullName evidence="5">Ubiquinone biosynthesis O-methyltransferase</fullName>
    </recommendedName>
    <alternativeName>
        <fullName evidence="5">2-polyprenyl-6-hydroxyphenol methylase</fullName>
        <ecNumber evidence="5">2.1.1.222</ecNumber>
    </alternativeName>
    <alternativeName>
        <fullName evidence="5">3-demethylubiquinone 3-O-methyltransferase</fullName>
        <ecNumber evidence="5">2.1.1.64</ecNumber>
    </alternativeName>
</protein>
<keyword evidence="1 5" id="KW-0489">Methyltransferase</keyword>
<feature type="domain" description="Methyltransferase type 11" evidence="6">
    <location>
        <begin position="55"/>
        <end position="151"/>
    </location>
</feature>
<name>A0ABT0A2S6_9GAMM</name>
<reference evidence="7 8" key="1">
    <citation type="submission" date="2022-03" db="EMBL/GenBank/DDBJ databases">
        <title>Luteimonas soily sp. nov., a novel bacterium isolated from the soil.</title>
        <authorList>
            <person name="Zhang X."/>
        </authorList>
    </citation>
    <scope>NUCLEOTIDE SEQUENCE [LARGE SCALE GENOMIC DNA]</scope>
    <source>
        <strain evidence="7 8">50</strain>
    </source>
</reference>
<comment type="catalytic activity">
    <reaction evidence="5">
        <text>a 3-(all-trans-polyprenyl)benzene-1,2-diol + S-adenosyl-L-methionine = a 2-methoxy-6-(all-trans-polyprenyl)phenol + S-adenosyl-L-homocysteine + H(+)</text>
        <dbReference type="Rhea" id="RHEA:31411"/>
        <dbReference type="Rhea" id="RHEA-COMP:9550"/>
        <dbReference type="Rhea" id="RHEA-COMP:9551"/>
        <dbReference type="ChEBI" id="CHEBI:15378"/>
        <dbReference type="ChEBI" id="CHEBI:57856"/>
        <dbReference type="ChEBI" id="CHEBI:59789"/>
        <dbReference type="ChEBI" id="CHEBI:62729"/>
        <dbReference type="ChEBI" id="CHEBI:62731"/>
        <dbReference type="EC" id="2.1.1.222"/>
    </reaction>
</comment>
<evidence type="ECO:0000313" key="8">
    <source>
        <dbReference type="Proteomes" id="UP001165423"/>
    </source>
</evidence>
<evidence type="ECO:0000259" key="6">
    <source>
        <dbReference type="Pfam" id="PF08241"/>
    </source>
</evidence>
<dbReference type="EMBL" id="JALGCL010000001">
    <property type="protein sequence ID" value="MCJ0825248.1"/>
    <property type="molecule type" value="Genomic_DNA"/>
</dbReference>
<keyword evidence="4 5" id="KW-0949">S-adenosyl-L-methionine</keyword>
<dbReference type="HAMAP" id="MF_00472">
    <property type="entry name" value="UbiG"/>
    <property type="match status" value="1"/>
</dbReference>
<feature type="binding site" evidence="5">
    <location>
        <position position="39"/>
    </location>
    <ligand>
        <name>S-adenosyl-L-methionine</name>
        <dbReference type="ChEBI" id="CHEBI:59789"/>
    </ligand>
</feature>
<dbReference type="SUPFAM" id="SSF53335">
    <property type="entry name" value="S-adenosyl-L-methionine-dependent methyltransferases"/>
    <property type="match status" value="1"/>
</dbReference>
<dbReference type="CDD" id="cd02440">
    <property type="entry name" value="AdoMet_MTases"/>
    <property type="match status" value="1"/>
</dbReference>
<dbReference type="GO" id="GO:0102208">
    <property type="term" value="F:2-polyprenyl-6-hydroxyphenol methylase activity"/>
    <property type="evidence" value="ECO:0007669"/>
    <property type="project" value="UniProtKB-EC"/>
</dbReference>
<comment type="catalytic activity">
    <reaction evidence="5">
        <text>a 3-demethylubiquinol + S-adenosyl-L-methionine = a ubiquinol + S-adenosyl-L-homocysteine + H(+)</text>
        <dbReference type="Rhea" id="RHEA:44380"/>
        <dbReference type="Rhea" id="RHEA-COMP:9566"/>
        <dbReference type="Rhea" id="RHEA-COMP:10914"/>
        <dbReference type="ChEBI" id="CHEBI:15378"/>
        <dbReference type="ChEBI" id="CHEBI:17976"/>
        <dbReference type="ChEBI" id="CHEBI:57856"/>
        <dbReference type="ChEBI" id="CHEBI:59789"/>
        <dbReference type="ChEBI" id="CHEBI:84422"/>
        <dbReference type="EC" id="2.1.1.64"/>
    </reaction>
</comment>
<dbReference type="EC" id="2.1.1.222" evidence="5"/>
<evidence type="ECO:0000256" key="4">
    <source>
        <dbReference type="ARBA" id="ARBA00022691"/>
    </source>
</evidence>
<keyword evidence="3 5" id="KW-0831">Ubiquinone biosynthesis</keyword>
<dbReference type="Gene3D" id="3.40.50.150">
    <property type="entry name" value="Vaccinia Virus protein VP39"/>
    <property type="match status" value="1"/>
</dbReference>
<dbReference type="InterPro" id="IPR010233">
    <property type="entry name" value="UbiG_MeTrfase"/>
</dbReference>
<evidence type="ECO:0000256" key="2">
    <source>
        <dbReference type="ARBA" id="ARBA00022679"/>
    </source>
</evidence>
<accession>A0ABT0A2S6</accession>
<dbReference type="Proteomes" id="UP001165423">
    <property type="component" value="Unassembled WGS sequence"/>
</dbReference>
<dbReference type="PANTHER" id="PTHR43464">
    <property type="entry name" value="METHYLTRANSFERASE"/>
    <property type="match status" value="1"/>
</dbReference>
<dbReference type="PANTHER" id="PTHR43464:SF19">
    <property type="entry name" value="UBIQUINONE BIOSYNTHESIS O-METHYLTRANSFERASE, MITOCHONDRIAL"/>
    <property type="match status" value="1"/>
</dbReference>
<sequence length="239" mass="26520">MTETTNIDAAEIAHFNRLAQLWWDPHGKMGQLHVINPLRTGFIMDRVTTPRPRMLDVGCGGGILAEALQRRGARVTGIDLSQMSLEIAREHAADNGLDIDYRYSRVEDLAQQEPAGFDAVTCMEMLEHVPEPARVIEACARLLKPGGQVFFSTINRNLKAFAFAIVAGEYILGLLPRGTHSYRKLIRPGEMRAWAGACGLQFIAVDSLMYNPITRSFRVARDREDINYMACFAKPGAGA</sequence>
<comment type="function">
    <text evidence="5">O-methyltransferase that catalyzes the 2 O-methylation steps in the ubiquinone biosynthetic pathway.</text>
</comment>
<evidence type="ECO:0000313" key="7">
    <source>
        <dbReference type="EMBL" id="MCJ0825248.1"/>
    </source>
</evidence>
<dbReference type="InterPro" id="IPR013216">
    <property type="entry name" value="Methyltransf_11"/>
</dbReference>
<keyword evidence="2 5" id="KW-0808">Transferase</keyword>
<evidence type="ECO:0000256" key="5">
    <source>
        <dbReference type="HAMAP-Rule" id="MF_00472"/>
    </source>
</evidence>
<dbReference type="GO" id="GO:0032259">
    <property type="term" value="P:methylation"/>
    <property type="evidence" value="ECO:0007669"/>
    <property type="project" value="UniProtKB-KW"/>
</dbReference>
<gene>
    <name evidence="5 7" type="primary">ubiG</name>
    <name evidence="7" type="ORF">MQC88_04625</name>
</gene>
<feature type="binding site" evidence="5">
    <location>
        <position position="123"/>
    </location>
    <ligand>
        <name>S-adenosyl-L-methionine</name>
        <dbReference type="ChEBI" id="CHEBI:59789"/>
    </ligand>
</feature>